<keyword evidence="4" id="KW-1185">Reference proteome</keyword>
<keyword evidence="1" id="KW-0812">Transmembrane</keyword>
<dbReference type="PANTHER" id="PTHR23028:SF131">
    <property type="entry name" value="BLR2367 PROTEIN"/>
    <property type="match status" value="1"/>
</dbReference>
<organism evidence="3 4">
    <name type="scientific">Nocardia vulneris</name>
    <dbReference type="NCBI Taxonomy" id="1141657"/>
    <lineage>
        <taxon>Bacteria</taxon>
        <taxon>Bacillati</taxon>
        <taxon>Actinomycetota</taxon>
        <taxon>Actinomycetes</taxon>
        <taxon>Mycobacteriales</taxon>
        <taxon>Nocardiaceae</taxon>
        <taxon>Nocardia</taxon>
    </lineage>
</organism>
<dbReference type="RefSeq" id="WP_043670094.1">
    <property type="nucleotide sequence ID" value="NZ_BDCI01000017.1"/>
</dbReference>
<sequence length="409" mass="46012">MTIEETRAPVGLAARRPAQLPSLTGMRWWAASAVFALHAVVFLPAYPFQHSETFRRIHAVLPMQLGAAGVTFFFVLSGFILYWNRRPGDSAKSFLRRRFLKIYPTHVLALVFLLVVAPVPLARAVVWLPNLLLIHTWVPGWTALGGLNVPSWSLVAEVLFYLSFPVLAPYVDRLRDNQILPGLIAVFLVIVALHCAFYLFADGPKGVTNIFVPRLLPGEVTPEHEIHSAPAWFAQDAIPVTPSYWLSYNFPPSRLLEFYIGALTAKLVMVGRFTATRYRYPLLLLAAGYALTWVVPLNFKLSVPIILPAAYVIATACCRDTAGYRGLNASRPLVWLGDLSFAFYLVQYPIMVTVTRTWMSGHRYDIRGWLAWSAVCLVLSITLAAAIFRYLDRPITRWARSIDRRQRAA</sequence>
<feature type="transmembrane region" description="Helical" evidence="1">
    <location>
        <begin position="105"/>
        <end position="129"/>
    </location>
</feature>
<dbReference type="InterPro" id="IPR050879">
    <property type="entry name" value="Acyltransferase_3"/>
</dbReference>
<reference evidence="3 4" key="1">
    <citation type="journal article" date="2014" name="Int. J. Syst. Evol. Microbiol.">
        <title>Nocardia vulneris sp. nov., isolated from wounds of human patients in North America.</title>
        <authorList>
            <person name="Lasker B.A."/>
            <person name="Bell M."/>
            <person name="Klenk H.P."/>
            <person name="Sproer C."/>
            <person name="Schumann C."/>
            <person name="Schumann P."/>
            <person name="Brown J.M."/>
        </authorList>
    </citation>
    <scope>NUCLEOTIDE SEQUENCE [LARGE SCALE GENOMIC DNA]</scope>
    <source>
        <strain evidence="3 4">W9851</strain>
    </source>
</reference>
<evidence type="ECO:0000313" key="3">
    <source>
        <dbReference type="EMBL" id="KIA64207.1"/>
    </source>
</evidence>
<feature type="transmembrane region" description="Helical" evidence="1">
    <location>
        <begin position="333"/>
        <end position="350"/>
    </location>
</feature>
<dbReference type="Proteomes" id="UP000031364">
    <property type="component" value="Unassembled WGS sequence"/>
</dbReference>
<comment type="caution">
    <text evidence="3">The sequence shown here is derived from an EMBL/GenBank/DDBJ whole genome shotgun (WGS) entry which is preliminary data.</text>
</comment>
<feature type="domain" description="Acyltransferase 3" evidence="2">
    <location>
        <begin position="22"/>
        <end position="387"/>
    </location>
</feature>
<proteinExistence type="predicted"/>
<dbReference type="EMBL" id="JNFP01000015">
    <property type="protein sequence ID" value="KIA64207.1"/>
    <property type="molecule type" value="Genomic_DNA"/>
</dbReference>
<accession>A0ABR4ZFP3</accession>
<dbReference type="InterPro" id="IPR002656">
    <property type="entry name" value="Acyl_transf_3_dom"/>
</dbReference>
<dbReference type="PANTHER" id="PTHR23028">
    <property type="entry name" value="ACETYLTRANSFERASE"/>
    <property type="match status" value="1"/>
</dbReference>
<evidence type="ECO:0000256" key="1">
    <source>
        <dbReference type="SAM" id="Phobius"/>
    </source>
</evidence>
<dbReference type="GO" id="GO:0016746">
    <property type="term" value="F:acyltransferase activity"/>
    <property type="evidence" value="ECO:0007669"/>
    <property type="project" value="UniProtKB-KW"/>
</dbReference>
<feature type="transmembrane region" description="Helical" evidence="1">
    <location>
        <begin position="179"/>
        <end position="201"/>
    </location>
</feature>
<keyword evidence="1" id="KW-0472">Membrane</keyword>
<gene>
    <name evidence="3" type="ORF">FG87_14685</name>
</gene>
<dbReference type="Pfam" id="PF01757">
    <property type="entry name" value="Acyl_transf_3"/>
    <property type="match status" value="1"/>
</dbReference>
<feature type="transmembrane region" description="Helical" evidence="1">
    <location>
        <begin position="370"/>
        <end position="391"/>
    </location>
</feature>
<feature type="transmembrane region" description="Helical" evidence="1">
    <location>
        <begin position="66"/>
        <end position="84"/>
    </location>
</feature>
<keyword evidence="3" id="KW-0808">Transferase</keyword>
<feature type="transmembrane region" description="Helical" evidence="1">
    <location>
        <begin position="149"/>
        <end position="167"/>
    </location>
</feature>
<feature type="transmembrane region" description="Helical" evidence="1">
    <location>
        <begin position="28"/>
        <end position="46"/>
    </location>
</feature>
<evidence type="ECO:0000259" key="2">
    <source>
        <dbReference type="Pfam" id="PF01757"/>
    </source>
</evidence>
<keyword evidence="3" id="KW-0012">Acyltransferase</keyword>
<evidence type="ECO:0000313" key="4">
    <source>
        <dbReference type="Proteomes" id="UP000031364"/>
    </source>
</evidence>
<keyword evidence="1" id="KW-1133">Transmembrane helix</keyword>
<name>A0ABR4ZFP3_9NOCA</name>
<protein>
    <submittedName>
        <fullName evidence="3">Acyltransferase</fullName>
    </submittedName>
</protein>